<feature type="transmembrane region" description="Helical" evidence="5">
    <location>
        <begin position="220"/>
        <end position="240"/>
    </location>
</feature>
<keyword evidence="2 5" id="KW-0812">Transmembrane</keyword>
<proteinExistence type="predicted"/>
<evidence type="ECO:0000256" key="2">
    <source>
        <dbReference type="ARBA" id="ARBA00022692"/>
    </source>
</evidence>
<feature type="domain" description="Major facilitator superfamily (MFS) profile" evidence="6">
    <location>
        <begin position="25"/>
        <end position="402"/>
    </location>
</feature>
<feature type="transmembrane region" description="Helical" evidence="5">
    <location>
        <begin position="377"/>
        <end position="398"/>
    </location>
</feature>
<gene>
    <name evidence="7" type="primary">ybjJ_2</name>
    <name evidence="7" type="ORF">IMCC3135_33360</name>
</gene>
<keyword evidence="3 5" id="KW-1133">Transmembrane helix</keyword>
<sequence>MSDINTAQAPRLDGGATTSVFSDPSWRAVAAAFAFNGALFGTWASRVPAFKGQFSLDAAELGLLLLVLAAGAIIAFPLAGLFSDRLGARRVTFVTAVLYGPVLALLGFAQGPFMLALALFVFGALHGAMDVGMNGWGARVEEKLGRPVMSVFHALFSLGAGVGAGLGVLATHMSLSPATHLPVAAVLFAVPTLALLVIADAHRPEGVRKQEQPGKVKMFAIPRGTLLLVGLIAFGVSIGEGAMADWSAVFLRDATAATESAAALGYAVFSTTMVATRLAGDTLITRLGPVVVVRASGIVAALGIIMVVTANAVPMALTGFAVVGVGYAVVMPLVFSRAARDPDTPSGTAIAAVATLGYGGMLLGPVLVGFVAHLTTLAIAMSMLAALAIGVALLARFINPAN</sequence>
<dbReference type="InterPro" id="IPR051788">
    <property type="entry name" value="MFS_Transporter"/>
</dbReference>
<dbReference type="KEGG" id="gai:IMCC3135_33360"/>
<dbReference type="CDD" id="cd17393">
    <property type="entry name" value="MFS_MosC_like"/>
    <property type="match status" value="1"/>
</dbReference>
<feature type="transmembrane region" description="Helical" evidence="5">
    <location>
        <begin position="347"/>
        <end position="371"/>
    </location>
</feature>
<dbReference type="PANTHER" id="PTHR23514:SF13">
    <property type="entry name" value="INNER MEMBRANE PROTEIN YBJJ"/>
    <property type="match status" value="1"/>
</dbReference>
<dbReference type="PANTHER" id="PTHR23514">
    <property type="entry name" value="BYPASS OF STOP CODON PROTEIN 6"/>
    <property type="match status" value="1"/>
</dbReference>
<dbReference type="SUPFAM" id="SSF103473">
    <property type="entry name" value="MFS general substrate transporter"/>
    <property type="match status" value="1"/>
</dbReference>
<dbReference type="EMBL" id="CP018632">
    <property type="protein sequence ID" value="ASJ76716.1"/>
    <property type="molecule type" value="Genomic_DNA"/>
</dbReference>
<evidence type="ECO:0000313" key="7">
    <source>
        <dbReference type="EMBL" id="ASJ76716.1"/>
    </source>
</evidence>
<reference evidence="7 8" key="1">
    <citation type="submission" date="2016-12" db="EMBL/GenBank/DDBJ databases">
        <authorList>
            <person name="Song W.-J."/>
            <person name="Kurnit D.M."/>
        </authorList>
    </citation>
    <scope>NUCLEOTIDE SEQUENCE [LARGE SCALE GENOMIC DNA]</scope>
    <source>
        <strain evidence="7 8">IMCC3135</strain>
    </source>
</reference>
<feature type="transmembrane region" description="Helical" evidence="5">
    <location>
        <begin position="148"/>
        <end position="169"/>
    </location>
</feature>
<dbReference type="RefSeq" id="WP_088921459.1">
    <property type="nucleotide sequence ID" value="NZ_CP018632.1"/>
</dbReference>
<evidence type="ECO:0000256" key="4">
    <source>
        <dbReference type="ARBA" id="ARBA00023136"/>
    </source>
</evidence>
<evidence type="ECO:0000256" key="1">
    <source>
        <dbReference type="ARBA" id="ARBA00004141"/>
    </source>
</evidence>
<dbReference type="OrthoDB" id="9810941at2"/>
<organism evidence="7 8">
    <name type="scientific">Granulosicoccus antarcticus IMCC3135</name>
    <dbReference type="NCBI Taxonomy" id="1192854"/>
    <lineage>
        <taxon>Bacteria</taxon>
        <taxon>Pseudomonadati</taxon>
        <taxon>Pseudomonadota</taxon>
        <taxon>Gammaproteobacteria</taxon>
        <taxon>Chromatiales</taxon>
        <taxon>Granulosicoccaceae</taxon>
        <taxon>Granulosicoccus</taxon>
    </lineage>
</organism>
<dbReference type="GO" id="GO:0022857">
    <property type="term" value="F:transmembrane transporter activity"/>
    <property type="evidence" value="ECO:0007669"/>
    <property type="project" value="InterPro"/>
</dbReference>
<evidence type="ECO:0000256" key="3">
    <source>
        <dbReference type="ARBA" id="ARBA00022989"/>
    </source>
</evidence>
<feature type="transmembrane region" description="Helical" evidence="5">
    <location>
        <begin position="61"/>
        <end position="82"/>
    </location>
</feature>
<evidence type="ECO:0000256" key="5">
    <source>
        <dbReference type="SAM" id="Phobius"/>
    </source>
</evidence>
<feature type="transmembrane region" description="Helical" evidence="5">
    <location>
        <begin position="291"/>
        <end position="310"/>
    </location>
</feature>
<dbReference type="AlphaFoldDB" id="A0A2Z2NZ38"/>
<dbReference type="Gene3D" id="1.20.1250.20">
    <property type="entry name" value="MFS general substrate transporter like domains"/>
    <property type="match status" value="2"/>
</dbReference>
<feature type="transmembrane region" description="Helical" evidence="5">
    <location>
        <begin position="316"/>
        <end position="335"/>
    </location>
</feature>
<feature type="transmembrane region" description="Helical" evidence="5">
    <location>
        <begin position="260"/>
        <end position="279"/>
    </location>
</feature>
<feature type="transmembrane region" description="Helical" evidence="5">
    <location>
        <begin position="181"/>
        <end position="199"/>
    </location>
</feature>
<feature type="transmembrane region" description="Helical" evidence="5">
    <location>
        <begin position="102"/>
        <end position="127"/>
    </location>
</feature>
<keyword evidence="8" id="KW-1185">Reference proteome</keyword>
<evidence type="ECO:0000259" key="6">
    <source>
        <dbReference type="PROSITE" id="PS50850"/>
    </source>
</evidence>
<dbReference type="Proteomes" id="UP000250079">
    <property type="component" value="Chromosome"/>
</dbReference>
<protein>
    <submittedName>
        <fullName evidence="7">Inner membrane protein YbjJ</fullName>
    </submittedName>
</protein>
<dbReference type="InterPro" id="IPR020846">
    <property type="entry name" value="MFS_dom"/>
</dbReference>
<name>A0A2Z2NZ38_9GAMM</name>
<dbReference type="InterPro" id="IPR011701">
    <property type="entry name" value="MFS"/>
</dbReference>
<keyword evidence="4 5" id="KW-0472">Membrane</keyword>
<dbReference type="PROSITE" id="PS50850">
    <property type="entry name" value="MFS"/>
    <property type="match status" value="1"/>
</dbReference>
<comment type="subcellular location">
    <subcellularLocation>
        <location evidence="1">Membrane</location>
        <topology evidence="1">Multi-pass membrane protein</topology>
    </subcellularLocation>
</comment>
<evidence type="ECO:0000313" key="8">
    <source>
        <dbReference type="Proteomes" id="UP000250079"/>
    </source>
</evidence>
<accession>A0A2Z2NZ38</accession>
<dbReference type="Pfam" id="PF07690">
    <property type="entry name" value="MFS_1"/>
    <property type="match status" value="1"/>
</dbReference>
<dbReference type="GO" id="GO:0016020">
    <property type="term" value="C:membrane"/>
    <property type="evidence" value="ECO:0007669"/>
    <property type="project" value="UniProtKB-SubCell"/>
</dbReference>
<dbReference type="InterPro" id="IPR036259">
    <property type="entry name" value="MFS_trans_sf"/>
</dbReference>